<evidence type="ECO:0000256" key="5">
    <source>
        <dbReference type="ARBA" id="ARBA00023136"/>
    </source>
</evidence>
<evidence type="ECO:0000313" key="8">
    <source>
        <dbReference type="Proteomes" id="UP000661691"/>
    </source>
</evidence>
<dbReference type="PANTHER" id="PTHR47089:SF1">
    <property type="entry name" value="GUANOSINE ABC TRANSPORTER PERMEASE PROTEIN NUPP"/>
    <property type="match status" value="1"/>
</dbReference>
<sequence length="357" mass="37722">MQSLLARLNKYSGATTAIISILLGMVVGAIMMLAAGYNPVAAYNALFVSALFQPYDLGETIRTITPLILTGLAVAIAFRTGLFNIGVEGQFIVGQLVAFIVATQLGLPPVIQVIVAVIMGGLAGALWGLVPGFLKASRGVHEVIVSIMMNFIALYLSNYLIRTWLAKGADSTPKIADSPPLKVDVLSQIFGGSRIHLGIFIALLGVFVMYYLLYRTKLGYELRAVGYNPRASEYAGMSVKRNIILSMMISGSFAGLAGASEVLGTSGYLSIEAAFTGIGFDGIAVALLGGNTPLGVIFAASLFGVLNYGGGNMQFEADVPFEVIRVVVAAIILFVAANISTKIVGRFRKQKGVKKHG</sequence>
<evidence type="ECO:0000256" key="2">
    <source>
        <dbReference type="ARBA" id="ARBA00022475"/>
    </source>
</evidence>
<dbReference type="Pfam" id="PF02653">
    <property type="entry name" value="BPD_transp_2"/>
    <property type="match status" value="1"/>
</dbReference>
<dbReference type="RefSeq" id="WP_191139900.1">
    <property type="nucleotide sequence ID" value="NZ_JACXAG020000004.1"/>
</dbReference>
<name>A0A926RV09_9BACL</name>
<evidence type="ECO:0000256" key="3">
    <source>
        <dbReference type="ARBA" id="ARBA00022692"/>
    </source>
</evidence>
<feature type="transmembrane region" description="Helical" evidence="6">
    <location>
        <begin position="294"/>
        <end position="311"/>
    </location>
</feature>
<dbReference type="CDD" id="cd06580">
    <property type="entry name" value="TM_PBP1_transp_TpRbsC_like"/>
    <property type="match status" value="1"/>
</dbReference>
<organism evidence="7 8">
    <name type="scientific">Polycladospora coralii</name>
    <dbReference type="NCBI Taxonomy" id="2771432"/>
    <lineage>
        <taxon>Bacteria</taxon>
        <taxon>Bacillati</taxon>
        <taxon>Bacillota</taxon>
        <taxon>Bacilli</taxon>
        <taxon>Bacillales</taxon>
        <taxon>Thermoactinomycetaceae</taxon>
        <taxon>Polycladospora</taxon>
    </lineage>
</organism>
<accession>A0A926RV09</accession>
<feature type="transmembrane region" description="Helical" evidence="6">
    <location>
        <begin position="12"/>
        <end position="40"/>
    </location>
</feature>
<dbReference type="PANTHER" id="PTHR47089">
    <property type="entry name" value="ABC TRANSPORTER, PERMEASE PROTEIN"/>
    <property type="match status" value="1"/>
</dbReference>
<dbReference type="InterPro" id="IPR001851">
    <property type="entry name" value="ABC_transp_permease"/>
</dbReference>
<evidence type="ECO:0000256" key="1">
    <source>
        <dbReference type="ARBA" id="ARBA00004651"/>
    </source>
</evidence>
<evidence type="ECO:0000256" key="6">
    <source>
        <dbReference type="SAM" id="Phobius"/>
    </source>
</evidence>
<feature type="transmembrane region" description="Helical" evidence="6">
    <location>
        <begin position="143"/>
        <end position="161"/>
    </location>
</feature>
<dbReference type="GO" id="GO:0005886">
    <property type="term" value="C:plasma membrane"/>
    <property type="evidence" value="ECO:0007669"/>
    <property type="project" value="UniProtKB-SubCell"/>
</dbReference>
<protein>
    <submittedName>
        <fullName evidence="7">ABC transporter permease</fullName>
    </submittedName>
</protein>
<keyword evidence="4 6" id="KW-1133">Transmembrane helix</keyword>
<comment type="subcellular location">
    <subcellularLocation>
        <location evidence="1">Cell membrane</location>
        <topology evidence="1">Multi-pass membrane protein</topology>
    </subcellularLocation>
</comment>
<evidence type="ECO:0000313" key="7">
    <source>
        <dbReference type="EMBL" id="MBD1373648.1"/>
    </source>
</evidence>
<feature type="transmembrane region" description="Helical" evidence="6">
    <location>
        <begin position="60"/>
        <end position="78"/>
    </location>
</feature>
<feature type="transmembrane region" description="Helical" evidence="6">
    <location>
        <begin position="323"/>
        <end position="345"/>
    </location>
</feature>
<feature type="transmembrane region" description="Helical" evidence="6">
    <location>
        <begin position="90"/>
        <end position="107"/>
    </location>
</feature>
<proteinExistence type="predicted"/>
<evidence type="ECO:0000256" key="4">
    <source>
        <dbReference type="ARBA" id="ARBA00022989"/>
    </source>
</evidence>
<dbReference type="Proteomes" id="UP000661691">
    <property type="component" value="Unassembled WGS sequence"/>
</dbReference>
<reference evidence="7" key="1">
    <citation type="submission" date="2020-09" db="EMBL/GenBank/DDBJ databases">
        <title>A novel bacterium of genus Hazenella, isolated from South China Sea.</title>
        <authorList>
            <person name="Huang H."/>
            <person name="Mo K."/>
            <person name="Hu Y."/>
        </authorList>
    </citation>
    <scope>NUCLEOTIDE SEQUENCE</scope>
    <source>
        <strain evidence="7">IB182357</strain>
    </source>
</reference>
<keyword evidence="3 6" id="KW-0812">Transmembrane</keyword>
<keyword evidence="2" id="KW-1003">Cell membrane</keyword>
<feature type="transmembrane region" description="Helical" evidence="6">
    <location>
        <begin position="113"/>
        <end position="134"/>
    </location>
</feature>
<feature type="transmembrane region" description="Helical" evidence="6">
    <location>
        <begin position="195"/>
        <end position="213"/>
    </location>
</feature>
<comment type="caution">
    <text evidence="7">The sequence shown here is derived from an EMBL/GenBank/DDBJ whole genome shotgun (WGS) entry which is preliminary data.</text>
</comment>
<keyword evidence="5 6" id="KW-0472">Membrane</keyword>
<dbReference type="EMBL" id="JACXAH010000031">
    <property type="protein sequence ID" value="MBD1373648.1"/>
    <property type="molecule type" value="Genomic_DNA"/>
</dbReference>
<dbReference type="AlphaFoldDB" id="A0A926RV09"/>
<gene>
    <name evidence="7" type="ORF">IC620_14975</name>
</gene>
<dbReference type="GO" id="GO:0022857">
    <property type="term" value="F:transmembrane transporter activity"/>
    <property type="evidence" value="ECO:0007669"/>
    <property type="project" value="InterPro"/>
</dbReference>
<keyword evidence="8" id="KW-1185">Reference proteome</keyword>